<gene>
    <name evidence="2" type="ORF">GALMADRAFT_912658</name>
</gene>
<protein>
    <submittedName>
        <fullName evidence="2">Uncharacterized protein</fullName>
    </submittedName>
</protein>
<keyword evidence="3" id="KW-1185">Reference proteome</keyword>
<dbReference type="HOGENOM" id="CLU_1619140_0_0_1"/>
<dbReference type="AlphaFoldDB" id="A0A067SQ90"/>
<evidence type="ECO:0000256" key="1">
    <source>
        <dbReference type="SAM" id="MobiDB-lite"/>
    </source>
</evidence>
<evidence type="ECO:0000313" key="2">
    <source>
        <dbReference type="EMBL" id="KDR69859.1"/>
    </source>
</evidence>
<proteinExistence type="predicted"/>
<name>A0A067SQ90_GALM3</name>
<dbReference type="Proteomes" id="UP000027222">
    <property type="component" value="Unassembled WGS sequence"/>
</dbReference>
<evidence type="ECO:0000313" key="3">
    <source>
        <dbReference type="Proteomes" id="UP000027222"/>
    </source>
</evidence>
<dbReference type="EMBL" id="KL142400">
    <property type="protein sequence ID" value="KDR69859.1"/>
    <property type="molecule type" value="Genomic_DNA"/>
</dbReference>
<sequence length="164" mass="18251">MLFLVDSFAINNVLWRQLSKQLEVIMEQCRLTAARMHRPGWFLRNIVIRLRICDADWAEVHVSCQPLSTPEHINPPSQGLLPHQLVHAFASQIVPHPLNSEITLLLLATQPTMTSPTFAIRFFTFALVALLLRGHLARADDDSMGDDGAMGQDGGSPNHPSRPG</sequence>
<reference evidence="3" key="1">
    <citation type="journal article" date="2014" name="Proc. Natl. Acad. Sci. U.S.A.">
        <title>Extensive sampling of basidiomycete genomes demonstrates inadequacy of the white-rot/brown-rot paradigm for wood decay fungi.</title>
        <authorList>
            <person name="Riley R."/>
            <person name="Salamov A.A."/>
            <person name="Brown D.W."/>
            <person name="Nagy L.G."/>
            <person name="Floudas D."/>
            <person name="Held B.W."/>
            <person name="Levasseur A."/>
            <person name="Lombard V."/>
            <person name="Morin E."/>
            <person name="Otillar R."/>
            <person name="Lindquist E.A."/>
            <person name="Sun H."/>
            <person name="LaButti K.M."/>
            <person name="Schmutz J."/>
            <person name="Jabbour D."/>
            <person name="Luo H."/>
            <person name="Baker S.E."/>
            <person name="Pisabarro A.G."/>
            <person name="Walton J.D."/>
            <person name="Blanchette R.A."/>
            <person name="Henrissat B."/>
            <person name="Martin F."/>
            <person name="Cullen D."/>
            <person name="Hibbett D.S."/>
            <person name="Grigoriev I.V."/>
        </authorList>
    </citation>
    <scope>NUCLEOTIDE SEQUENCE [LARGE SCALE GENOMIC DNA]</scope>
    <source>
        <strain evidence="3">CBS 339.88</strain>
    </source>
</reference>
<feature type="region of interest" description="Disordered" evidence="1">
    <location>
        <begin position="142"/>
        <end position="164"/>
    </location>
</feature>
<accession>A0A067SQ90</accession>
<organism evidence="2 3">
    <name type="scientific">Galerina marginata (strain CBS 339.88)</name>
    <dbReference type="NCBI Taxonomy" id="685588"/>
    <lineage>
        <taxon>Eukaryota</taxon>
        <taxon>Fungi</taxon>
        <taxon>Dikarya</taxon>
        <taxon>Basidiomycota</taxon>
        <taxon>Agaricomycotina</taxon>
        <taxon>Agaricomycetes</taxon>
        <taxon>Agaricomycetidae</taxon>
        <taxon>Agaricales</taxon>
        <taxon>Agaricineae</taxon>
        <taxon>Strophariaceae</taxon>
        <taxon>Galerina</taxon>
    </lineage>
</organism>